<feature type="compositionally biased region" description="Basic residues" evidence="1">
    <location>
        <begin position="77"/>
        <end position="88"/>
    </location>
</feature>
<reference evidence="2 3" key="1">
    <citation type="submission" date="2024-10" db="EMBL/GenBank/DDBJ databases">
        <title>The Natural Products Discovery Center: Release of the First 8490 Sequenced Strains for Exploring Actinobacteria Biosynthetic Diversity.</title>
        <authorList>
            <person name="Kalkreuter E."/>
            <person name="Kautsar S.A."/>
            <person name="Yang D."/>
            <person name="Bader C.D."/>
            <person name="Teijaro C.N."/>
            <person name="Fluegel L."/>
            <person name="Davis C.M."/>
            <person name="Simpson J.R."/>
            <person name="Lauterbach L."/>
            <person name="Steele A.D."/>
            <person name="Gui C."/>
            <person name="Meng S."/>
            <person name="Li G."/>
            <person name="Viehrig K."/>
            <person name="Ye F."/>
            <person name="Su P."/>
            <person name="Kiefer A.F."/>
            <person name="Nichols A."/>
            <person name="Cepeda A.J."/>
            <person name="Yan W."/>
            <person name="Fan B."/>
            <person name="Jiang Y."/>
            <person name="Adhikari A."/>
            <person name="Zheng C.-J."/>
            <person name="Schuster L."/>
            <person name="Cowan T.M."/>
            <person name="Smanski M.J."/>
            <person name="Chevrette M.G."/>
            <person name="De Carvalho L.P.S."/>
            <person name="Shen B."/>
        </authorList>
    </citation>
    <scope>NUCLEOTIDE SEQUENCE [LARGE SCALE GENOMIC DNA]</scope>
    <source>
        <strain evidence="2 3">NPDC020602</strain>
    </source>
</reference>
<accession>A0ABW7UHV3</accession>
<gene>
    <name evidence="2" type="ORF">ACH407_37470</name>
</gene>
<dbReference type="Gene3D" id="1.10.40.50">
    <property type="entry name" value="Probable gtpase engc, domain 3"/>
    <property type="match status" value="1"/>
</dbReference>
<protein>
    <submittedName>
        <fullName evidence="2">Uncharacterized protein</fullName>
    </submittedName>
</protein>
<sequence length="106" mass="12110">MSTASSPTSPLSPPCCRYGDCRHDDDGCAVTEAARTGALFPDRLATWRKLQGEVVHRRRREDPAEMADMRRRWKAVSMKARRNGRHRTTTNLRTKEVGRLLQGCQR</sequence>
<evidence type="ECO:0000256" key="1">
    <source>
        <dbReference type="SAM" id="MobiDB-lite"/>
    </source>
</evidence>
<feature type="region of interest" description="Disordered" evidence="1">
    <location>
        <begin position="77"/>
        <end position="106"/>
    </location>
</feature>
<keyword evidence="3" id="KW-1185">Reference proteome</keyword>
<dbReference type="EMBL" id="JBIRUI010000032">
    <property type="protein sequence ID" value="MFI1719241.1"/>
    <property type="molecule type" value="Genomic_DNA"/>
</dbReference>
<proteinExistence type="predicted"/>
<comment type="caution">
    <text evidence="2">The sequence shown here is derived from an EMBL/GenBank/DDBJ whole genome shotgun (WGS) entry which is preliminary data.</text>
</comment>
<evidence type="ECO:0000313" key="2">
    <source>
        <dbReference type="EMBL" id="MFI1719241.1"/>
    </source>
</evidence>
<dbReference type="RefSeq" id="WP_398714022.1">
    <property type="nucleotide sequence ID" value="NZ_JBIRUI010000032.1"/>
</dbReference>
<dbReference type="Proteomes" id="UP001611339">
    <property type="component" value="Unassembled WGS sequence"/>
</dbReference>
<name>A0ABW7UHV3_9ACTN</name>
<evidence type="ECO:0000313" key="3">
    <source>
        <dbReference type="Proteomes" id="UP001611339"/>
    </source>
</evidence>
<organism evidence="2 3">
    <name type="scientific">Streptomyces litmocidini</name>
    <dbReference type="NCBI Taxonomy" id="67318"/>
    <lineage>
        <taxon>Bacteria</taxon>
        <taxon>Bacillati</taxon>
        <taxon>Actinomycetota</taxon>
        <taxon>Actinomycetes</taxon>
        <taxon>Kitasatosporales</taxon>
        <taxon>Streptomycetaceae</taxon>
        <taxon>Streptomyces</taxon>
    </lineage>
</organism>